<dbReference type="InterPro" id="IPR016161">
    <property type="entry name" value="Ald_DH/histidinol_DH"/>
</dbReference>
<feature type="domain" description="Aldehyde dehydrogenase" evidence="3">
    <location>
        <begin position="31"/>
        <end position="477"/>
    </location>
</feature>
<evidence type="ECO:0000256" key="2">
    <source>
        <dbReference type="ARBA" id="ARBA00023002"/>
    </source>
</evidence>
<dbReference type="FunFam" id="3.40.605.10:FF:000007">
    <property type="entry name" value="NAD/NADP-dependent betaine aldehyde dehydrogenase"/>
    <property type="match status" value="1"/>
</dbReference>
<evidence type="ECO:0000313" key="4">
    <source>
        <dbReference type="EMBL" id="GHD27109.1"/>
    </source>
</evidence>
<dbReference type="EMBL" id="BMXL01000012">
    <property type="protein sequence ID" value="GHD27109.1"/>
    <property type="molecule type" value="Genomic_DNA"/>
</dbReference>
<accession>A0A919CHX4</accession>
<comment type="caution">
    <text evidence="4">The sequence shown here is derived from an EMBL/GenBank/DDBJ whole genome shotgun (WGS) entry which is preliminary data.</text>
</comment>
<evidence type="ECO:0000259" key="3">
    <source>
        <dbReference type="Pfam" id="PF00171"/>
    </source>
</evidence>
<dbReference type="Gene3D" id="3.40.605.10">
    <property type="entry name" value="Aldehyde Dehydrogenase, Chain A, domain 1"/>
    <property type="match status" value="1"/>
</dbReference>
<dbReference type="Gene3D" id="3.40.309.10">
    <property type="entry name" value="Aldehyde Dehydrogenase, Chain A, domain 2"/>
    <property type="match status" value="1"/>
</dbReference>
<protein>
    <submittedName>
        <fullName evidence="4">Aldehyde dehydrogenase</fullName>
    </submittedName>
</protein>
<name>A0A919CHX4_9ACTN</name>
<gene>
    <name evidence="4" type="ORF">GCM10007147_25880</name>
</gene>
<dbReference type="Proteomes" id="UP000654947">
    <property type="component" value="Unassembled WGS sequence"/>
</dbReference>
<dbReference type="GO" id="GO:0016620">
    <property type="term" value="F:oxidoreductase activity, acting on the aldehyde or oxo group of donors, NAD or NADP as acceptor"/>
    <property type="evidence" value="ECO:0007669"/>
    <property type="project" value="InterPro"/>
</dbReference>
<dbReference type="FunFam" id="3.40.309.10:FF:000012">
    <property type="entry name" value="Betaine aldehyde dehydrogenase"/>
    <property type="match status" value="1"/>
</dbReference>
<comment type="similarity">
    <text evidence="1">Belongs to the aldehyde dehydrogenase family.</text>
</comment>
<proteinExistence type="inferred from homology"/>
<sequence>MAEILEYAPAPESRSVVTLRENYDLFVDGGFVPAESGESLTSLNPADESALATVAVAGPTDVDRAVSAARQAQENVWGPMSGAERGKYLFRIARILQERSRELAVLETMDNGKPIKETRDVDLPLAAAHFFYHAGWADKLHHAGLGTDPRPLGVAAQVIPWNFPLLMLAWKIAPALATGNTVVLKPAETTPLTALVFAEICQEADLPAGVVNIVTGAGGTGRTLVEHPGVDKVAFTGSTAVGRGIARAVAGTRKRLTLELGGKGANIVYDDAALDQAVEGIVTGIFFNQGHVCCAGSRLLVQESVAEELLSRLKERVSRIRVGDPLDKNTDLGAINSADQLSRIREVTDSGEAEGVERWSPACDLPTAGYWFAPTLLTGVSQSHRVVREEIFGPVLSVLTFRTPEEAVAKANNTPYGLSAGVWTEKGSRMLWTAERLRAGVVWSNTFNKLDPASPFGGYKESGYGREGGRHGLEAYLG</sequence>
<dbReference type="PANTHER" id="PTHR11699">
    <property type="entry name" value="ALDEHYDE DEHYDROGENASE-RELATED"/>
    <property type="match status" value="1"/>
</dbReference>
<evidence type="ECO:0000313" key="5">
    <source>
        <dbReference type="Proteomes" id="UP000654947"/>
    </source>
</evidence>
<dbReference type="InterPro" id="IPR015590">
    <property type="entry name" value="Aldehyde_DH_dom"/>
</dbReference>
<dbReference type="Pfam" id="PF00171">
    <property type="entry name" value="Aldedh"/>
    <property type="match status" value="1"/>
</dbReference>
<dbReference type="InterPro" id="IPR016163">
    <property type="entry name" value="Ald_DH_C"/>
</dbReference>
<dbReference type="InterPro" id="IPR016162">
    <property type="entry name" value="Ald_DH_N"/>
</dbReference>
<evidence type="ECO:0000256" key="1">
    <source>
        <dbReference type="ARBA" id="ARBA00009986"/>
    </source>
</evidence>
<dbReference type="AlphaFoldDB" id="A0A919CHX4"/>
<reference evidence="4 5" key="1">
    <citation type="journal article" date="2014" name="Int. J. Syst. Evol. Microbiol.">
        <title>Complete genome sequence of Corynebacterium casei LMG S-19264T (=DSM 44701T), isolated from a smear-ripened cheese.</title>
        <authorList>
            <consortium name="US DOE Joint Genome Institute (JGI-PGF)"/>
            <person name="Walter F."/>
            <person name="Albersmeier A."/>
            <person name="Kalinowski J."/>
            <person name="Ruckert C."/>
        </authorList>
    </citation>
    <scope>NUCLEOTIDE SEQUENCE [LARGE SCALE GENOMIC DNA]</scope>
    <source>
        <strain evidence="4 5">KCTC 19473</strain>
    </source>
</reference>
<dbReference type="SUPFAM" id="SSF53720">
    <property type="entry name" value="ALDH-like"/>
    <property type="match status" value="1"/>
</dbReference>
<dbReference type="RefSeq" id="WP_230480054.1">
    <property type="nucleotide sequence ID" value="NZ_BMXL01000012.1"/>
</dbReference>
<keyword evidence="5" id="KW-1185">Reference proteome</keyword>
<organism evidence="4 5">
    <name type="scientific">Nocardiopsis kunsanensis</name>
    <dbReference type="NCBI Taxonomy" id="141693"/>
    <lineage>
        <taxon>Bacteria</taxon>
        <taxon>Bacillati</taxon>
        <taxon>Actinomycetota</taxon>
        <taxon>Actinomycetes</taxon>
        <taxon>Streptosporangiales</taxon>
        <taxon>Nocardiopsidaceae</taxon>
        <taxon>Nocardiopsis</taxon>
    </lineage>
</organism>
<keyword evidence="2" id="KW-0560">Oxidoreductase</keyword>